<name>A0A0E0LAZ2_ORYPU</name>
<evidence type="ECO:0000313" key="1">
    <source>
        <dbReference type="EnsemblPlants" id="OPUNC06G11920.1"/>
    </source>
</evidence>
<keyword evidence="2" id="KW-1185">Reference proteome</keyword>
<dbReference type="AlphaFoldDB" id="A0A0E0LAZ2"/>
<dbReference type="HOGENOM" id="CLU_2762217_0_0_1"/>
<dbReference type="Proteomes" id="UP000026962">
    <property type="component" value="Chromosome 6"/>
</dbReference>
<reference evidence="1" key="2">
    <citation type="submission" date="2018-05" db="EMBL/GenBank/DDBJ databases">
        <title>OpunRS2 (Oryza punctata Reference Sequence Version 2).</title>
        <authorList>
            <person name="Zhang J."/>
            <person name="Kudrna D."/>
            <person name="Lee S."/>
            <person name="Talag J."/>
            <person name="Welchert J."/>
            <person name="Wing R.A."/>
        </authorList>
    </citation>
    <scope>NUCLEOTIDE SEQUENCE [LARGE SCALE GENOMIC DNA]</scope>
</reference>
<protein>
    <submittedName>
        <fullName evidence="1">Uncharacterized protein</fullName>
    </submittedName>
</protein>
<dbReference type="Gramene" id="OPUNC06G11920.1">
    <property type="protein sequence ID" value="OPUNC06G11920.1"/>
    <property type="gene ID" value="OPUNC06G11920"/>
</dbReference>
<dbReference type="EnsemblPlants" id="OPUNC06G11920.1">
    <property type="protein sequence ID" value="OPUNC06G11920.1"/>
    <property type="gene ID" value="OPUNC06G11920"/>
</dbReference>
<organism evidence="1">
    <name type="scientific">Oryza punctata</name>
    <name type="common">Red rice</name>
    <dbReference type="NCBI Taxonomy" id="4537"/>
    <lineage>
        <taxon>Eukaryota</taxon>
        <taxon>Viridiplantae</taxon>
        <taxon>Streptophyta</taxon>
        <taxon>Embryophyta</taxon>
        <taxon>Tracheophyta</taxon>
        <taxon>Spermatophyta</taxon>
        <taxon>Magnoliopsida</taxon>
        <taxon>Liliopsida</taxon>
        <taxon>Poales</taxon>
        <taxon>Poaceae</taxon>
        <taxon>BOP clade</taxon>
        <taxon>Oryzoideae</taxon>
        <taxon>Oryzeae</taxon>
        <taxon>Oryzinae</taxon>
        <taxon>Oryza</taxon>
    </lineage>
</organism>
<reference evidence="1" key="1">
    <citation type="submission" date="2015-04" db="UniProtKB">
        <authorList>
            <consortium name="EnsemblPlants"/>
        </authorList>
    </citation>
    <scope>IDENTIFICATION</scope>
</reference>
<sequence>MDDALELYVNRSKKNKPFILLERDSQVRSRPMHNRLKHDLVEHIWARYDPIPGQTRLLEEKVKPVMQVEL</sequence>
<evidence type="ECO:0000313" key="2">
    <source>
        <dbReference type="Proteomes" id="UP000026962"/>
    </source>
</evidence>
<accession>A0A0E0LAZ2</accession>
<proteinExistence type="predicted"/>